<dbReference type="RefSeq" id="WP_075074301.1">
    <property type="nucleotide sequence ID" value="NZ_DF967972.1"/>
</dbReference>
<dbReference type="Proteomes" id="UP000055060">
    <property type="component" value="Unassembled WGS sequence"/>
</dbReference>
<accession>A0A0S7BHG2</accession>
<evidence type="ECO:0000313" key="4">
    <source>
        <dbReference type="Proteomes" id="UP000055060"/>
    </source>
</evidence>
<dbReference type="Pfam" id="PF13240">
    <property type="entry name" value="Zn_Ribbon_1"/>
    <property type="match status" value="1"/>
</dbReference>
<evidence type="ECO:0000313" key="3">
    <source>
        <dbReference type="EMBL" id="GAP15101.1"/>
    </source>
</evidence>
<keyword evidence="4" id="KW-1185">Reference proteome</keyword>
<feature type="compositionally biased region" description="Pro residues" evidence="1">
    <location>
        <begin position="107"/>
        <end position="124"/>
    </location>
</feature>
<dbReference type="OrthoDB" id="9816494at2"/>
<feature type="compositionally biased region" description="Low complexity" evidence="1">
    <location>
        <begin position="95"/>
        <end position="106"/>
    </location>
</feature>
<feature type="domain" description="Zinc-ribbon" evidence="2">
    <location>
        <begin position="131"/>
        <end position="151"/>
    </location>
</feature>
<organism evidence="3">
    <name type="scientific">Longilinea arvoryzae</name>
    <dbReference type="NCBI Taxonomy" id="360412"/>
    <lineage>
        <taxon>Bacteria</taxon>
        <taxon>Bacillati</taxon>
        <taxon>Chloroflexota</taxon>
        <taxon>Anaerolineae</taxon>
        <taxon>Anaerolineales</taxon>
        <taxon>Anaerolineaceae</taxon>
        <taxon>Longilinea</taxon>
    </lineage>
</organism>
<dbReference type="AlphaFoldDB" id="A0A0S7BHG2"/>
<gene>
    <name evidence="3" type="ORF">LARV_02881</name>
</gene>
<reference evidence="3" key="1">
    <citation type="submission" date="2015-07" db="EMBL/GenBank/DDBJ databases">
        <title>Draft Genome Sequences of Anaerolinea thermolimosa IMO-1, Bellilinea caldifistulae GOMI-1, Leptolinea tardivitalis YMTK-2, Levilinea saccharolytica KIBI-1,Longilinea arvoryzae KOME-1, Previously Described as Members of the Anaerolineaceae (Chloroflexi).</title>
        <authorList>
            <person name="Sekiguchi Y."/>
            <person name="Ohashi A."/>
            <person name="Matsuura N."/>
            <person name="Tourlousse M.D."/>
        </authorList>
    </citation>
    <scope>NUCLEOTIDE SEQUENCE [LARGE SCALE GENOMIC DNA]</scope>
    <source>
        <strain evidence="3">KOME-1</strain>
    </source>
</reference>
<sequence length="156" mass="16627">MSDFFGKLKSGAEKVAFEADKMARLNKAKGDLEKIKDQIRAQYAKIGELYYTQRSTGEVTGPAYDEICQAIAALEEQARAKGEEVQRINIETYGPQASQPAAQPASSPAPVPPAPSVTSSPVPPAPAATKFCPNCGKEVQAGVKFCPDCGTNMTEM</sequence>
<feature type="region of interest" description="Disordered" evidence="1">
    <location>
        <begin position="91"/>
        <end position="124"/>
    </location>
</feature>
<dbReference type="InterPro" id="IPR026870">
    <property type="entry name" value="Zinc_ribbon_dom"/>
</dbReference>
<dbReference type="EMBL" id="DF967972">
    <property type="protein sequence ID" value="GAP15101.1"/>
    <property type="molecule type" value="Genomic_DNA"/>
</dbReference>
<protein>
    <submittedName>
        <fullName evidence="3">Protein containg zinc-ribbon domain</fullName>
    </submittedName>
</protein>
<evidence type="ECO:0000259" key="2">
    <source>
        <dbReference type="Pfam" id="PF13240"/>
    </source>
</evidence>
<evidence type="ECO:0000256" key="1">
    <source>
        <dbReference type="SAM" id="MobiDB-lite"/>
    </source>
</evidence>
<proteinExistence type="predicted"/>
<name>A0A0S7BHG2_9CHLR</name>